<protein>
    <submittedName>
        <fullName evidence="2">Uncharacterized protein</fullName>
    </submittedName>
</protein>
<reference evidence="2 3" key="1">
    <citation type="submission" date="2018-04" db="EMBL/GenBank/DDBJ databases">
        <authorList>
            <person name="Zhang X."/>
            <person name="Yuan J."/>
            <person name="Li F."/>
            <person name="Xiang J."/>
        </authorList>
    </citation>
    <scope>NUCLEOTIDE SEQUENCE [LARGE SCALE GENOMIC DNA]</scope>
    <source>
        <tissue evidence="2">Muscle</tissue>
    </source>
</reference>
<keyword evidence="1" id="KW-0472">Membrane</keyword>
<name>A0A423TTW0_PENVA</name>
<organism evidence="2 3">
    <name type="scientific">Penaeus vannamei</name>
    <name type="common">Whiteleg shrimp</name>
    <name type="synonym">Litopenaeus vannamei</name>
    <dbReference type="NCBI Taxonomy" id="6689"/>
    <lineage>
        <taxon>Eukaryota</taxon>
        <taxon>Metazoa</taxon>
        <taxon>Ecdysozoa</taxon>
        <taxon>Arthropoda</taxon>
        <taxon>Crustacea</taxon>
        <taxon>Multicrustacea</taxon>
        <taxon>Malacostraca</taxon>
        <taxon>Eumalacostraca</taxon>
        <taxon>Eucarida</taxon>
        <taxon>Decapoda</taxon>
        <taxon>Dendrobranchiata</taxon>
        <taxon>Penaeoidea</taxon>
        <taxon>Penaeidae</taxon>
        <taxon>Penaeus</taxon>
    </lineage>
</organism>
<keyword evidence="3" id="KW-1185">Reference proteome</keyword>
<dbReference type="Proteomes" id="UP000283509">
    <property type="component" value="Unassembled WGS sequence"/>
</dbReference>
<evidence type="ECO:0000256" key="1">
    <source>
        <dbReference type="SAM" id="Phobius"/>
    </source>
</evidence>
<reference evidence="2 3" key="2">
    <citation type="submission" date="2019-01" db="EMBL/GenBank/DDBJ databases">
        <title>The decoding of complex shrimp genome reveals the adaptation for benthos swimmer, frequently molting mechanism and breeding impact on genome.</title>
        <authorList>
            <person name="Sun Y."/>
            <person name="Gao Y."/>
            <person name="Yu Y."/>
        </authorList>
    </citation>
    <scope>NUCLEOTIDE SEQUENCE [LARGE SCALE GENOMIC DNA]</scope>
    <source>
        <tissue evidence="2">Muscle</tissue>
    </source>
</reference>
<feature type="transmembrane region" description="Helical" evidence="1">
    <location>
        <begin position="12"/>
        <end position="30"/>
    </location>
</feature>
<comment type="caution">
    <text evidence="2">The sequence shown here is derived from an EMBL/GenBank/DDBJ whole genome shotgun (WGS) entry which is preliminary data.</text>
</comment>
<sequence length="635" mass="68663">MCLHLLTITPPVAAIITIIIPIPCSINSLMHMQILTASLASWSYSLLPWLSPSCSLLSSSALLWLSPPPLIFSRFLHSVHTPALSCSPPFLRPLFSSLLLPLHSSFFILSILLLSLLSPFSSLSLLLLLLFILRSSLFLHTDILFHLSSSIISLFPPPPFSASLLLLHSLGMVLFLSFSLSPPPSIASSLASIHMPFRPILVSSIHRHFSYSWSSLSSPRSPFFPSRIIHSIPPLLSLLPHVLFLPPSLSSLLPPLTLFSLYRSHAPFLVSCLSPLLHPPLIPPFPLVVPLGFASINGFLAGRTTFALPLPVSLAPLAAPYQSVVTALLLHAPSRHCPIPPTTASLPAITGALPPLRHLPLPPTLTALFPTLLASHWRSLPPTHVPLPHPNCPPPLPALRALSLSLFPYPPLLTAPFPPRSQLPQFPLRPSLLANLSSLYCLLLYALTALTLRPSPLLLPLYCPYPPFTAPYARSYARSPLTAPPPLHWPPPPLTARLPSRRLTAPPAHRLLLSRLLTAYLTRLHLPASPLPHCPPSPPHSPCLPLPPRHNLPLPASHCPTPCTAALPVLPTAPRPSHLPLPLNPVSLLAPPSSLPPTPSHCRPLPPPFTAPYGLLTCSALPTHWPPLPLTAPTP</sequence>
<accession>A0A423TTW0</accession>
<feature type="transmembrane region" description="Helical" evidence="1">
    <location>
        <begin position="137"/>
        <end position="155"/>
    </location>
</feature>
<proteinExistence type="predicted"/>
<gene>
    <name evidence="2" type="ORF">C7M84_001375</name>
</gene>
<dbReference type="EMBL" id="QCYY01001177">
    <property type="protein sequence ID" value="ROT79897.1"/>
    <property type="molecule type" value="Genomic_DNA"/>
</dbReference>
<evidence type="ECO:0000313" key="2">
    <source>
        <dbReference type="EMBL" id="ROT79897.1"/>
    </source>
</evidence>
<keyword evidence="1" id="KW-0812">Transmembrane</keyword>
<dbReference type="AlphaFoldDB" id="A0A423TTW0"/>
<keyword evidence="1" id="KW-1133">Transmembrane helix</keyword>
<evidence type="ECO:0000313" key="3">
    <source>
        <dbReference type="Proteomes" id="UP000283509"/>
    </source>
</evidence>
<feature type="transmembrane region" description="Helical" evidence="1">
    <location>
        <begin position="106"/>
        <end position="130"/>
    </location>
</feature>